<dbReference type="SMART" id="SM00343">
    <property type="entry name" value="ZnF_C2HC"/>
    <property type="match status" value="1"/>
</dbReference>
<dbReference type="InterPro" id="IPR043502">
    <property type="entry name" value="DNA/RNA_pol_sf"/>
</dbReference>
<dbReference type="GO" id="GO:0008270">
    <property type="term" value="F:zinc ion binding"/>
    <property type="evidence" value="ECO:0007669"/>
    <property type="project" value="UniProtKB-KW"/>
</dbReference>
<keyword evidence="1" id="KW-0378">Hydrolase</keyword>
<dbReference type="Pfam" id="PF07727">
    <property type="entry name" value="RVT_2"/>
    <property type="match status" value="1"/>
</dbReference>
<dbReference type="OrthoDB" id="413361at2759"/>
<dbReference type="InterPro" id="IPR036875">
    <property type="entry name" value="Znf_CCHC_sf"/>
</dbReference>
<dbReference type="GO" id="GO:0003676">
    <property type="term" value="F:nucleic acid binding"/>
    <property type="evidence" value="ECO:0007669"/>
    <property type="project" value="InterPro"/>
</dbReference>
<evidence type="ECO:0000313" key="4">
    <source>
        <dbReference type="EMBL" id="PZC74114.1"/>
    </source>
</evidence>
<evidence type="ECO:0000259" key="3">
    <source>
        <dbReference type="PROSITE" id="PS50158"/>
    </source>
</evidence>
<dbReference type="PANTHER" id="PTHR47481">
    <property type="match status" value="1"/>
</dbReference>
<dbReference type="InterPro" id="IPR013103">
    <property type="entry name" value="RVT_2"/>
</dbReference>
<feature type="domain" description="CCHC-type" evidence="3">
    <location>
        <begin position="209"/>
        <end position="225"/>
    </location>
</feature>
<keyword evidence="2" id="KW-0479">Metal-binding</keyword>
<keyword evidence="2" id="KW-0862">Zinc</keyword>
<dbReference type="GO" id="GO:0071897">
    <property type="term" value="P:DNA biosynthetic process"/>
    <property type="evidence" value="ECO:0007669"/>
    <property type="project" value="UniProtKB-ARBA"/>
</dbReference>
<dbReference type="SUPFAM" id="SSF56672">
    <property type="entry name" value="DNA/RNA polymerases"/>
    <property type="match status" value="1"/>
</dbReference>
<evidence type="ECO:0000256" key="1">
    <source>
        <dbReference type="ARBA" id="ARBA00022750"/>
    </source>
</evidence>
<proteinExistence type="predicted"/>
<accession>A0A2W1BKD7</accession>
<dbReference type="AlphaFoldDB" id="A0A2W1BKD7"/>
<dbReference type="InterPro" id="IPR001878">
    <property type="entry name" value="Znf_CCHC"/>
</dbReference>
<dbReference type="Gene3D" id="4.10.60.10">
    <property type="entry name" value="Zinc finger, CCHC-type"/>
    <property type="match status" value="1"/>
</dbReference>
<organism evidence="4 5">
    <name type="scientific">Helicoverpa armigera</name>
    <name type="common">Cotton bollworm</name>
    <name type="synonym">Heliothis armigera</name>
    <dbReference type="NCBI Taxonomy" id="29058"/>
    <lineage>
        <taxon>Eukaryota</taxon>
        <taxon>Metazoa</taxon>
        <taxon>Ecdysozoa</taxon>
        <taxon>Arthropoda</taxon>
        <taxon>Hexapoda</taxon>
        <taxon>Insecta</taxon>
        <taxon>Pterygota</taxon>
        <taxon>Neoptera</taxon>
        <taxon>Endopterygota</taxon>
        <taxon>Lepidoptera</taxon>
        <taxon>Glossata</taxon>
        <taxon>Ditrysia</taxon>
        <taxon>Noctuoidea</taxon>
        <taxon>Noctuidae</taxon>
        <taxon>Heliothinae</taxon>
        <taxon>Helicoverpa</taxon>
    </lineage>
</organism>
<dbReference type="PANTHER" id="PTHR47481:SF14">
    <property type="entry name" value="RETROTRANSPOSON COPIA-LIKE N-TERMINAL DOMAIN-CONTAINING PROTEIN"/>
    <property type="match status" value="1"/>
</dbReference>
<dbReference type="GO" id="GO:0004190">
    <property type="term" value="F:aspartic-type endopeptidase activity"/>
    <property type="evidence" value="ECO:0007669"/>
    <property type="project" value="UniProtKB-KW"/>
</dbReference>
<keyword evidence="2" id="KW-0863">Zinc-finger</keyword>
<keyword evidence="1" id="KW-0645">Protease</keyword>
<dbReference type="Pfam" id="PF00098">
    <property type="entry name" value="zf-CCHC"/>
    <property type="match status" value="1"/>
</dbReference>
<protein>
    <recommendedName>
        <fullName evidence="3">CCHC-type domain-containing protein</fullName>
    </recommendedName>
</protein>
<dbReference type="EMBL" id="KZ150068">
    <property type="protein sequence ID" value="PZC74114.1"/>
    <property type="molecule type" value="Genomic_DNA"/>
</dbReference>
<dbReference type="Pfam" id="PF14223">
    <property type="entry name" value="Retrotran_gag_2"/>
    <property type="match status" value="1"/>
</dbReference>
<keyword evidence="1" id="KW-0064">Aspartyl protease</keyword>
<keyword evidence="5" id="KW-1185">Reference proteome</keyword>
<dbReference type="SUPFAM" id="SSF57756">
    <property type="entry name" value="Retrovirus zinc finger-like domains"/>
    <property type="match status" value="1"/>
</dbReference>
<evidence type="ECO:0000313" key="5">
    <source>
        <dbReference type="Proteomes" id="UP000249218"/>
    </source>
</evidence>
<gene>
    <name evidence="4" type="primary">HaOG208365</name>
    <name evidence="4" type="ORF">B5X24_HaOG208365</name>
</gene>
<evidence type="ECO:0000256" key="2">
    <source>
        <dbReference type="PROSITE-ProRule" id="PRU00047"/>
    </source>
</evidence>
<name>A0A2W1BKD7_HELAM</name>
<sequence length="701" mass="79223">MALSTKFTIKNLCGLDDYSTWKFAIKMILIKEKLFAFTSKYPDSNNSTDIEKDQEALALICLHIEPTLYAYVQDSKHAKDAWDSLAKAFEDKGVNRRITLMNALLDEKLDNHSSMHQYVAAVMSLAQKLKDIATGFDDDLVAVVLLRGLPEEYRPMRMALEHSGMKLTSENVRQKLLQEDSRQGTSSSADSALAVNKSKKRIGNNDKLKCFKCGKKGHKKPDCPEGRIAGATSKSKDVVSLSSFSTGNSFDPSEWYIDSGASRHMSFNKHWFQNLVVNVEMNNVRCANDDKMECAGQGDIMVSMKGCMLAVRDVMYIPSLRVNLLSVSSNPRVIVRARDVVFLEDSTAAISENPSQLVNSDDKGAEVIWELSREAGQSSSQELSYTDEAEVYEDAEVESGETGNSGADNVVVDNVEVEETVDREESSEGACRYPLRNRIRDGNHPHGLACCTENAEPLTVKEALRRNDKDNWKEAMKKEMDSMYENKVWKLVDKPPGAKIVGNKWIFKYKFDADGNKTYKARLVAKGFTQSYGVDYFETYSPVVRRSTVRLLLSLAVEKDLFISHFDVNTAFLNGDLHERVYMRQPEGCIDENSKEKVCLLEKAIYGLKQASRSWNEKVNEVLLSLNFKRCDFDNCLYKNNNFYIALYVDDFLLFYKDKRQKEVLLDNLRKHFSIKDLGEARQVLGMLLSRTPTGISMVIG</sequence>
<dbReference type="Pfam" id="PF22936">
    <property type="entry name" value="Pol_BBD"/>
    <property type="match status" value="1"/>
</dbReference>
<dbReference type="Proteomes" id="UP000249218">
    <property type="component" value="Unassembled WGS sequence"/>
</dbReference>
<dbReference type="PROSITE" id="PS50158">
    <property type="entry name" value="ZF_CCHC"/>
    <property type="match status" value="1"/>
</dbReference>
<reference evidence="4 5" key="1">
    <citation type="journal article" date="2017" name="BMC Biol.">
        <title>Genomic innovations, transcriptional plasticity and gene loss underlying the evolution and divergence of two highly polyphagous and invasive Helicoverpa pest species.</title>
        <authorList>
            <person name="Pearce S.L."/>
            <person name="Clarke D.F."/>
            <person name="East P.D."/>
            <person name="Elfekih S."/>
            <person name="Gordon K.H."/>
            <person name="Jermiin L.S."/>
            <person name="McGaughran A."/>
            <person name="Oakeshott J.G."/>
            <person name="Papanikolaou A."/>
            <person name="Perera O.P."/>
            <person name="Rane R.V."/>
            <person name="Richards S."/>
            <person name="Tay W.T."/>
            <person name="Walsh T.K."/>
            <person name="Anderson A."/>
            <person name="Anderson C.J."/>
            <person name="Asgari S."/>
            <person name="Board P.G."/>
            <person name="Bretschneider A."/>
            <person name="Campbell P.M."/>
            <person name="Chertemps T."/>
            <person name="Christeller J.T."/>
            <person name="Coppin C.W."/>
            <person name="Downes S.J."/>
            <person name="Duan G."/>
            <person name="Farnsworth C.A."/>
            <person name="Good R.T."/>
            <person name="Han L.B."/>
            <person name="Han Y.C."/>
            <person name="Hatje K."/>
            <person name="Horne I."/>
            <person name="Huang Y.P."/>
            <person name="Hughes D.S."/>
            <person name="Jacquin-Joly E."/>
            <person name="James W."/>
            <person name="Jhangiani S."/>
            <person name="Kollmar M."/>
            <person name="Kuwar S.S."/>
            <person name="Li S."/>
            <person name="Liu N.Y."/>
            <person name="Maibeche M.T."/>
            <person name="Miller J.R."/>
            <person name="Montagne N."/>
            <person name="Perry T."/>
            <person name="Qu J."/>
            <person name="Song S.V."/>
            <person name="Sutton G.G."/>
            <person name="Vogel H."/>
            <person name="Walenz B.P."/>
            <person name="Xu W."/>
            <person name="Zhang H.J."/>
            <person name="Zou Z."/>
            <person name="Batterham P."/>
            <person name="Edwards O.R."/>
            <person name="Feyereisen R."/>
            <person name="Gibbs R.A."/>
            <person name="Heckel D.G."/>
            <person name="McGrath A."/>
            <person name="Robin C."/>
            <person name="Scherer S.E."/>
            <person name="Worley K.C."/>
            <person name="Wu Y.D."/>
        </authorList>
    </citation>
    <scope>NUCLEOTIDE SEQUENCE [LARGE SCALE GENOMIC DNA]</scope>
    <source>
        <strain evidence="4">Harm_GR_Male_#8</strain>
        <tissue evidence="4">Whole organism</tissue>
    </source>
</reference>
<dbReference type="InterPro" id="IPR054722">
    <property type="entry name" value="PolX-like_BBD"/>
</dbReference>